<dbReference type="RefSeq" id="WP_011380996.1">
    <property type="nucleotide sequence ID" value="NC_007614.1"/>
</dbReference>
<dbReference type="STRING" id="323848.Nmul_A1675"/>
<reference evidence="3" key="1">
    <citation type="submission" date="2005-08" db="EMBL/GenBank/DDBJ databases">
        <title>Complete sequence of chromosome 1 of Nitrosospira multiformis ATCC 25196.</title>
        <authorList>
            <person name="Copeland A."/>
            <person name="Lucas S."/>
            <person name="Lapidus A."/>
            <person name="Barry K."/>
            <person name="Detter J.C."/>
            <person name="Glavina T."/>
            <person name="Hammon N."/>
            <person name="Israni S."/>
            <person name="Pitluck S."/>
            <person name="Chain P."/>
            <person name="Malfatti S."/>
            <person name="Shin M."/>
            <person name="Vergez L."/>
            <person name="Schmutz J."/>
            <person name="Larimer F."/>
            <person name="Land M."/>
            <person name="Hauser L."/>
            <person name="Kyrpides N."/>
            <person name="Lykidis A."/>
            <person name="Richardson P."/>
        </authorList>
    </citation>
    <scope>NUCLEOTIDE SEQUENCE [LARGE SCALE GENOMIC DNA]</scope>
    <source>
        <strain evidence="3">ATCC 25196 / NCIMB 11849 / C 71</strain>
    </source>
</reference>
<dbReference type="AlphaFoldDB" id="Q2Y8E8"/>
<reference evidence="2 4" key="4">
    <citation type="submission" date="2016-10" db="EMBL/GenBank/DDBJ databases">
        <authorList>
            <person name="de Groot N.N."/>
        </authorList>
    </citation>
    <scope>NUCLEOTIDE SEQUENCE [LARGE SCALE GENOMIC DNA]</scope>
    <source>
        <strain evidence="2 4">Nl13</strain>
    </source>
</reference>
<dbReference type="eggNOG" id="COG0680">
    <property type="taxonomic scope" value="Bacteria"/>
</dbReference>
<protein>
    <submittedName>
        <fullName evidence="1">HoxW protein</fullName>
    </submittedName>
    <submittedName>
        <fullName evidence="2">Hydrogenase maturation protease</fullName>
    </submittedName>
</protein>
<keyword evidence="2" id="KW-0378">Hydrolase</keyword>
<evidence type="ECO:0000313" key="1">
    <source>
        <dbReference type="EMBL" id="ABB74973.1"/>
    </source>
</evidence>
<dbReference type="Proteomes" id="UP000002718">
    <property type="component" value="Chromosome"/>
</dbReference>
<dbReference type="EMBL" id="CP000103">
    <property type="protein sequence ID" value="ABB74973.1"/>
    <property type="molecule type" value="Genomic_DNA"/>
</dbReference>
<dbReference type="KEGG" id="nmu:Nmul_A1675"/>
<name>Q2Y8E8_NITMU</name>
<proteinExistence type="predicted"/>
<reference evidence="1" key="2">
    <citation type="submission" date="2005-08" db="EMBL/GenBank/DDBJ databases">
        <title>Complete sequence of Chromosome 1 of Nitrosospira multiformis ATCC 25196.</title>
        <authorList>
            <consortium name="US DOE Joint Genome Institute"/>
            <person name="Copeland A."/>
            <person name="Lucas S."/>
            <person name="Lapidus A."/>
            <person name="Barry K."/>
            <person name="Detter J.C."/>
            <person name="Glavina T."/>
            <person name="Hammon N."/>
            <person name="Israni S."/>
            <person name="Pitluck S."/>
            <person name="Chain P."/>
            <person name="Malfatti S."/>
            <person name="Shin M."/>
            <person name="Vergez L."/>
            <person name="Schmutz J."/>
            <person name="Larimer F."/>
            <person name="Land M."/>
            <person name="Hauser L."/>
            <person name="Kyrpides N."/>
            <person name="Lykidis A."/>
            <person name="Richardson P."/>
        </authorList>
    </citation>
    <scope>NUCLEOTIDE SEQUENCE</scope>
    <source>
        <strain evidence="1">ATCC 25196</strain>
    </source>
</reference>
<sequence length="181" mass="20085">MCSKEAEKPGSLKISRISDLTPPLLVFGYGNPSRGDDALGPLLIERLEALDLPNVELLTDFQLQIEHALDLQSRERVLFVDTSISCVPPYAFSRLLARKDVSFTSHVMSPIALLYAYLNLYGPPPPAYLIEIRGDCFELGEPLGPRAAANLDASFQLARRLCSNLDLCAWEEFVNHEQALP</sequence>
<dbReference type="InterPro" id="IPR023430">
    <property type="entry name" value="Pept_HybD-like_dom_sf"/>
</dbReference>
<gene>
    <name evidence="1" type="ordered locus">Nmul_A1675</name>
    <name evidence="2" type="ORF">SAMN05216403_12113</name>
</gene>
<evidence type="ECO:0000313" key="3">
    <source>
        <dbReference type="Proteomes" id="UP000002718"/>
    </source>
</evidence>
<keyword evidence="2" id="KW-0645">Protease</keyword>
<dbReference type="GO" id="GO:0008047">
    <property type="term" value="F:enzyme activator activity"/>
    <property type="evidence" value="ECO:0007669"/>
    <property type="project" value="InterPro"/>
</dbReference>
<dbReference type="SUPFAM" id="SSF53163">
    <property type="entry name" value="HybD-like"/>
    <property type="match status" value="1"/>
</dbReference>
<dbReference type="Gene3D" id="3.40.50.1450">
    <property type="entry name" value="HybD-like"/>
    <property type="match status" value="1"/>
</dbReference>
<dbReference type="MEROPS" id="A31.004"/>
<accession>Q2Y8E8</accession>
<dbReference type="InterPro" id="IPR000671">
    <property type="entry name" value="Peptidase_A31"/>
</dbReference>
<dbReference type="GO" id="GO:0016485">
    <property type="term" value="P:protein processing"/>
    <property type="evidence" value="ECO:0007669"/>
    <property type="project" value="TreeGrafter"/>
</dbReference>
<dbReference type="Proteomes" id="UP000236751">
    <property type="component" value="Unassembled WGS sequence"/>
</dbReference>
<dbReference type="PANTHER" id="PTHR30302:SF5">
    <property type="entry name" value="SLR1876 PROTEIN"/>
    <property type="match status" value="1"/>
</dbReference>
<evidence type="ECO:0000313" key="2">
    <source>
        <dbReference type="EMBL" id="SEG00241.1"/>
    </source>
</evidence>
<dbReference type="GO" id="GO:0004175">
    <property type="term" value="F:endopeptidase activity"/>
    <property type="evidence" value="ECO:0007669"/>
    <property type="project" value="TreeGrafter"/>
</dbReference>
<organism evidence="1 3">
    <name type="scientific">Nitrosospira multiformis (strain ATCC 25196 / NCIMB 11849 / C 71)</name>
    <dbReference type="NCBI Taxonomy" id="323848"/>
    <lineage>
        <taxon>Bacteria</taxon>
        <taxon>Pseudomonadati</taxon>
        <taxon>Pseudomonadota</taxon>
        <taxon>Betaproteobacteria</taxon>
        <taxon>Nitrosomonadales</taxon>
        <taxon>Nitrosomonadaceae</taxon>
        <taxon>Nitrosospira</taxon>
    </lineage>
</organism>
<keyword evidence="3" id="KW-1185">Reference proteome</keyword>
<evidence type="ECO:0000313" key="4">
    <source>
        <dbReference type="Proteomes" id="UP000236751"/>
    </source>
</evidence>
<dbReference type="EMBL" id="FNVK01000021">
    <property type="protein sequence ID" value="SEG00241.1"/>
    <property type="molecule type" value="Genomic_DNA"/>
</dbReference>
<dbReference type="NCBIfam" id="TIGR00072">
    <property type="entry name" value="hydrog_prot"/>
    <property type="match status" value="1"/>
</dbReference>
<dbReference type="PANTHER" id="PTHR30302">
    <property type="entry name" value="HYDROGENASE 1 MATURATION PROTEASE"/>
    <property type="match status" value="1"/>
</dbReference>
<dbReference type="HOGENOM" id="CLU_099037_6_0_4"/>
<reference evidence="1 3" key="3">
    <citation type="journal article" date="2008" name="Appl. Environ. Microbiol.">
        <title>Complete genome sequence of Nitrosospira multiformis, an ammonia-oxidizing bacterium from the soil environment.</title>
        <authorList>
            <person name="Norton J.M."/>
            <person name="Klotz M.G."/>
            <person name="Stein L.Y."/>
            <person name="Arp D.J."/>
            <person name="Bottomley P.J."/>
            <person name="Chain P.S."/>
            <person name="Hauser L.J."/>
            <person name="Land M.L."/>
            <person name="Larimer F.W."/>
            <person name="Shin M.W."/>
            <person name="Starkenburg S.R."/>
        </authorList>
    </citation>
    <scope>NUCLEOTIDE SEQUENCE [LARGE SCALE GENOMIC DNA]</scope>
    <source>
        <strain evidence="1">ATCC 25196</strain>
        <strain evidence="3">ATCC 25196 / NCIMB 11849 / C 71</strain>
    </source>
</reference>
<dbReference type="CDD" id="cd06066">
    <property type="entry name" value="H2MP_NAD-link-bidir"/>
    <property type="match status" value="1"/>
</dbReference>